<name>A0ABS2TTB0_9ACTN</name>
<dbReference type="Proteomes" id="UP000749040">
    <property type="component" value="Unassembled WGS sequence"/>
</dbReference>
<accession>A0ABS2TTB0</accession>
<proteinExistence type="predicted"/>
<dbReference type="EMBL" id="JADKYB010000009">
    <property type="protein sequence ID" value="MBM9506574.1"/>
    <property type="molecule type" value="Genomic_DNA"/>
</dbReference>
<keyword evidence="2" id="KW-1185">Reference proteome</keyword>
<reference evidence="1 2" key="1">
    <citation type="submission" date="2021-01" db="EMBL/GenBank/DDBJ databases">
        <title>Streptomyces acididurans sp. nov., isolated from a peat swamp forest soil.</title>
        <authorList>
            <person name="Chantavorakit T."/>
            <person name="Duangmal K."/>
        </authorList>
    </citation>
    <scope>NUCLEOTIDE SEQUENCE [LARGE SCALE GENOMIC DNA]</scope>
    <source>
        <strain evidence="1 2">KK5PA1</strain>
    </source>
</reference>
<dbReference type="SUPFAM" id="SSF101898">
    <property type="entry name" value="NHL repeat"/>
    <property type="match status" value="1"/>
</dbReference>
<comment type="caution">
    <text evidence="1">The sequence shown here is derived from an EMBL/GenBank/DDBJ whole genome shotgun (WGS) entry which is preliminary data.</text>
</comment>
<sequence length="402" mass="42509">MICHPRLPLVAGLDAERPAVHIWDCGAGQLRQLGSVGAESSVYGDAIGWDRMERTPAVAWHPHQPLLVVAGEDGVVQWTPAGLREPDGIPPTADYRSLVFSPDGRALWASPSSGDEGDAWDSSDIIDLASGTVGSGPRWDTGVAEHPAGGMVATLAGDQAETLGLFARVDHTAAGPAAMRVLRRALILDADGYRTPIFSPDGRHLAIRGNAYENSLDVFEFPSLHLILATTLGDPNPGHPAPQEWLDRMQAWSRHNIAFAARPGVLWVGTPAGTLVEIDLDTHDAAEHDVLPGLPVTALAATATGELLVAGGGGDLLLLSVRDDSARTRTTDGDTPQAALAAFLDATSEVPDDGDLETHLVLTDGSRTWEADDLGKVTTATATDPTWLRLRAAVNEVFDRST</sequence>
<dbReference type="InterPro" id="IPR015943">
    <property type="entry name" value="WD40/YVTN_repeat-like_dom_sf"/>
</dbReference>
<gene>
    <name evidence="1" type="ORF">ITX44_18835</name>
</gene>
<evidence type="ECO:0000313" key="2">
    <source>
        <dbReference type="Proteomes" id="UP000749040"/>
    </source>
</evidence>
<organism evidence="1 2">
    <name type="scientific">Actinacidiphila acididurans</name>
    <dbReference type="NCBI Taxonomy" id="2784346"/>
    <lineage>
        <taxon>Bacteria</taxon>
        <taxon>Bacillati</taxon>
        <taxon>Actinomycetota</taxon>
        <taxon>Actinomycetes</taxon>
        <taxon>Kitasatosporales</taxon>
        <taxon>Streptomycetaceae</taxon>
        <taxon>Actinacidiphila</taxon>
    </lineage>
</organism>
<dbReference type="Gene3D" id="2.130.10.10">
    <property type="entry name" value="YVTN repeat-like/Quinoprotein amine dehydrogenase"/>
    <property type="match status" value="1"/>
</dbReference>
<evidence type="ECO:0008006" key="3">
    <source>
        <dbReference type="Google" id="ProtNLM"/>
    </source>
</evidence>
<protein>
    <recommendedName>
        <fullName evidence="3">WD40 repeat domain-containing protein</fullName>
    </recommendedName>
</protein>
<evidence type="ECO:0000313" key="1">
    <source>
        <dbReference type="EMBL" id="MBM9506574.1"/>
    </source>
</evidence>